<feature type="transmembrane region" description="Helical" evidence="1">
    <location>
        <begin position="283"/>
        <end position="303"/>
    </location>
</feature>
<keyword evidence="3" id="KW-1185">Reference proteome</keyword>
<keyword evidence="1" id="KW-1133">Transmembrane helix</keyword>
<organism evidence="2 3">
    <name type="scientific">Gnathostoma spinigerum</name>
    <dbReference type="NCBI Taxonomy" id="75299"/>
    <lineage>
        <taxon>Eukaryota</taxon>
        <taxon>Metazoa</taxon>
        <taxon>Ecdysozoa</taxon>
        <taxon>Nematoda</taxon>
        <taxon>Chromadorea</taxon>
        <taxon>Rhabditida</taxon>
        <taxon>Spirurina</taxon>
        <taxon>Gnathostomatomorpha</taxon>
        <taxon>Gnathostomatoidea</taxon>
        <taxon>Gnathostomatidae</taxon>
        <taxon>Gnathostoma</taxon>
    </lineage>
</organism>
<evidence type="ECO:0000256" key="1">
    <source>
        <dbReference type="SAM" id="Phobius"/>
    </source>
</evidence>
<protein>
    <recommendedName>
        <fullName evidence="4">Amino acid transporter</fullName>
    </recommendedName>
</protein>
<feature type="transmembrane region" description="Helical" evidence="1">
    <location>
        <begin position="148"/>
        <end position="165"/>
    </location>
</feature>
<name>A0ABD6EZH6_9BILA</name>
<evidence type="ECO:0000313" key="2">
    <source>
        <dbReference type="EMBL" id="MFH4981720.1"/>
    </source>
</evidence>
<accession>A0ABD6EZH6</accession>
<dbReference type="AlphaFoldDB" id="A0ABD6EZH6"/>
<dbReference type="Gene3D" id="1.20.1740.10">
    <property type="entry name" value="Amino acid/polyamine transporter I"/>
    <property type="match status" value="1"/>
</dbReference>
<dbReference type="InterPro" id="IPR050598">
    <property type="entry name" value="AminoAcid_Transporter"/>
</dbReference>
<proteinExistence type="predicted"/>
<feature type="transmembrane region" description="Helical" evidence="1">
    <location>
        <begin position="98"/>
        <end position="123"/>
    </location>
</feature>
<evidence type="ECO:0000313" key="3">
    <source>
        <dbReference type="Proteomes" id="UP001608902"/>
    </source>
</evidence>
<feature type="transmembrane region" description="Helical" evidence="1">
    <location>
        <begin position="257"/>
        <end position="277"/>
    </location>
</feature>
<reference evidence="2 3" key="1">
    <citation type="submission" date="2024-08" db="EMBL/GenBank/DDBJ databases">
        <title>Gnathostoma spinigerum genome.</title>
        <authorList>
            <person name="Gonzalez-Bertolin B."/>
            <person name="Monzon S."/>
            <person name="Zaballos A."/>
            <person name="Jimenez P."/>
            <person name="Dekumyoy P."/>
            <person name="Varona S."/>
            <person name="Cuesta I."/>
            <person name="Sumanam S."/>
            <person name="Adisakwattana P."/>
            <person name="Gasser R.B."/>
            <person name="Hernandez-Gonzalez A."/>
            <person name="Young N.D."/>
            <person name="Perteguer M.J."/>
        </authorList>
    </citation>
    <scope>NUCLEOTIDE SEQUENCE [LARGE SCALE GENOMIC DNA]</scope>
    <source>
        <strain evidence="2">AL3</strain>
        <tissue evidence="2">Liver</tissue>
    </source>
</reference>
<keyword evidence="1" id="KW-0472">Membrane</keyword>
<feature type="transmembrane region" description="Helical" evidence="1">
    <location>
        <begin position="21"/>
        <end position="44"/>
    </location>
</feature>
<dbReference type="Proteomes" id="UP001608902">
    <property type="component" value="Unassembled WGS sequence"/>
</dbReference>
<gene>
    <name evidence="2" type="ORF">AB6A40_008429</name>
</gene>
<comment type="caution">
    <text evidence="2">The sequence shown here is derived from an EMBL/GenBank/DDBJ whole genome shotgun (WGS) entry which is preliminary data.</text>
</comment>
<dbReference type="PANTHER" id="PTHR11785:SF117">
    <property type="entry name" value="AMINO ACID TRANSPORTER"/>
    <property type="match status" value="1"/>
</dbReference>
<sequence>MGIMSWVNFYSLKKYAGRVQIIDACAKVLALVFIIVTGFYFMIVKGRTEHFTGGNLFAGSKWEATHIVHSIYGGVWAYSGYQVLNYGAEDVRKIRRSLIISAIGGISFTIFIYLLTNIGYFVILTPSEVLGSNAVAGKFAEVAFGRNYYVVPIVTFIVGILMVGAQNSDVFMWSRYIFAGARRGQMPTCWALIHEESGSPRVAIIFHFLFSFAFSFLDNVQSLISYTIVSGMLQQIFAVSGLLWIRISGIPVSPGAVRFPLVFPIILWCISVCLVIVPAIDQWITTVVGVAVLCAFLIIYFILKWISPCHALIWLNYQTTVFFQKLLFCTVAKHEESYYHPSSNGNEIKKRIQKKINSLKFWKYA</sequence>
<feature type="transmembrane region" description="Helical" evidence="1">
    <location>
        <begin position="64"/>
        <end position="86"/>
    </location>
</feature>
<keyword evidence="1" id="KW-0812">Transmembrane</keyword>
<feature type="transmembrane region" description="Helical" evidence="1">
    <location>
        <begin position="223"/>
        <end position="245"/>
    </location>
</feature>
<dbReference type="PANTHER" id="PTHR11785">
    <property type="entry name" value="AMINO ACID TRANSPORTER"/>
    <property type="match status" value="1"/>
</dbReference>
<dbReference type="EMBL" id="JBGFUD010007745">
    <property type="protein sequence ID" value="MFH4981720.1"/>
    <property type="molecule type" value="Genomic_DNA"/>
</dbReference>
<dbReference type="PIRSF" id="PIRSF006060">
    <property type="entry name" value="AA_transporter"/>
    <property type="match status" value="1"/>
</dbReference>
<evidence type="ECO:0008006" key="4">
    <source>
        <dbReference type="Google" id="ProtNLM"/>
    </source>
</evidence>